<evidence type="ECO:0000256" key="6">
    <source>
        <dbReference type="ARBA" id="ARBA00023004"/>
    </source>
</evidence>
<keyword evidence="12" id="KW-1185">Reference proteome</keyword>
<evidence type="ECO:0000256" key="7">
    <source>
        <dbReference type="ARBA" id="ARBA00023014"/>
    </source>
</evidence>
<dbReference type="CDD" id="cd02037">
    <property type="entry name" value="Mrp_NBP35"/>
    <property type="match status" value="1"/>
</dbReference>
<keyword evidence="4 9" id="KW-0547">Nucleotide-binding</keyword>
<feature type="binding site" evidence="9">
    <location>
        <begin position="107"/>
        <end position="114"/>
    </location>
    <ligand>
        <name>ATP</name>
        <dbReference type="ChEBI" id="CHEBI:30616"/>
    </ligand>
</feature>
<dbReference type="AlphaFoldDB" id="A0A9X2WI65"/>
<dbReference type="Gene3D" id="3.40.50.300">
    <property type="entry name" value="P-loop containing nucleotide triphosphate hydrolases"/>
    <property type="match status" value="1"/>
</dbReference>
<comment type="similarity">
    <text evidence="1">In the N-terminal section; belongs to the MIP18 family.</text>
</comment>
<dbReference type="GO" id="GO:0005829">
    <property type="term" value="C:cytosol"/>
    <property type="evidence" value="ECO:0007669"/>
    <property type="project" value="TreeGrafter"/>
</dbReference>
<feature type="domain" description="MIP18 family-like" evidence="10">
    <location>
        <begin position="7"/>
        <end position="78"/>
    </location>
</feature>
<proteinExistence type="inferred from homology"/>
<keyword evidence="6 9" id="KW-0408">Iron</keyword>
<dbReference type="GO" id="GO:0005524">
    <property type="term" value="F:ATP binding"/>
    <property type="evidence" value="ECO:0007669"/>
    <property type="project" value="UniProtKB-UniRule"/>
</dbReference>
<evidence type="ECO:0000256" key="8">
    <source>
        <dbReference type="ARBA" id="ARBA00024036"/>
    </source>
</evidence>
<reference evidence="11" key="1">
    <citation type="journal article" date="2022" name="Front. Microbiol.">
        <title>Genome-based taxonomic rearrangement of Oceanobacter-related bacteria including the description of Thalassolituus hydrocarbonoclasticus sp. nov. and Thalassolituus pacificus sp. nov. and emended description of the genus Thalassolituus.</title>
        <authorList>
            <person name="Dong C."/>
            <person name="Wei L."/>
            <person name="Wang J."/>
            <person name="Lai Q."/>
            <person name="Huang Z."/>
            <person name="Shao Z."/>
        </authorList>
    </citation>
    <scope>NUCLEOTIDE SEQUENCE</scope>
    <source>
        <strain evidence="11">59MF3M-4</strain>
    </source>
</reference>
<dbReference type="EMBL" id="JAOANI010000029">
    <property type="protein sequence ID" value="MCT7360936.1"/>
    <property type="molecule type" value="Genomic_DNA"/>
</dbReference>
<protein>
    <recommendedName>
        <fullName evidence="9">Iron-sulfur cluster carrier protein</fullName>
    </recommendedName>
</protein>
<keyword evidence="9" id="KW-0378">Hydrolase</keyword>
<dbReference type="GO" id="GO:0016887">
    <property type="term" value="F:ATP hydrolysis activity"/>
    <property type="evidence" value="ECO:0007669"/>
    <property type="project" value="UniProtKB-UniRule"/>
</dbReference>
<accession>A0A9X2WI65</accession>
<evidence type="ECO:0000256" key="3">
    <source>
        <dbReference type="ARBA" id="ARBA00022723"/>
    </source>
</evidence>
<dbReference type="InterPro" id="IPR034904">
    <property type="entry name" value="FSCA_dom_sf"/>
</dbReference>
<dbReference type="PROSITE" id="PS01215">
    <property type="entry name" value="MRP"/>
    <property type="match status" value="1"/>
</dbReference>
<dbReference type="GO" id="GO:0140663">
    <property type="term" value="F:ATP-dependent FeS chaperone activity"/>
    <property type="evidence" value="ECO:0007669"/>
    <property type="project" value="InterPro"/>
</dbReference>
<dbReference type="InterPro" id="IPR033756">
    <property type="entry name" value="YlxH/NBP35"/>
</dbReference>
<dbReference type="HAMAP" id="MF_02040">
    <property type="entry name" value="Mrp_NBP35"/>
    <property type="match status" value="1"/>
</dbReference>
<reference evidence="11" key="2">
    <citation type="submission" date="2022-08" db="EMBL/GenBank/DDBJ databases">
        <authorList>
            <person name="Dong C."/>
        </authorList>
    </citation>
    <scope>NUCLEOTIDE SEQUENCE</scope>
    <source>
        <strain evidence="11">59MF3M-4</strain>
    </source>
</reference>
<dbReference type="RefSeq" id="WP_260977770.1">
    <property type="nucleotide sequence ID" value="NZ_JAOANI010000029.1"/>
</dbReference>
<evidence type="ECO:0000313" key="11">
    <source>
        <dbReference type="EMBL" id="MCT7360936.1"/>
    </source>
</evidence>
<dbReference type="InterPro" id="IPR044304">
    <property type="entry name" value="NUBPL-like"/>
</dbReference>
<dbReference type="InterPro" id="IPR027417">
    <property type="entry name" value="P-loop_NTPase"/>
</dbReference>
<name>A0A9X2WI65_9GAMM</name>
<dbReference type="Pfam" id="PF01883">
    <property type="entry name" value="FeS_assembly_P"/>
    <property type="match status" value="1"/>
</dbReference>
<organism evidence="11 12">
    <name type="scientific">Thalassolituus pacificus</name>
    <dbReference type="NCBI Taxonomy" id="2975440"/>
    <lineage>
        <taxon>Bacteria</taxon>
        <taxon>Pseudomonadati</taxon>
        <taxon>Pseudomonadota</taxon>
        <taxon>Gammaproteobacteria</taxon>
        <taxon>Oceanospirillales</taxon>
        <taxon>Oceanospirillaceae</taxon>
        <taxon>Thalassolituus</taxon>
    </lineage>
</organism>
<dbReference type="NCBIfam" id="NF008669">
    <property type="entry name" value="PRK11670.1"/>
    <property type="match status" value="1"/>
</dbReference>
<dbReference type="GO" id="GO:0016226">
    <property type="term" value="P:iron-sulfur cluster assembly"/>
    <property type="evidence" value="ECO:0007669"/>
    <property type="project" value="InterPro"/>
</dbReference>
<dbReference type="SUPFAM" id="SSF117916">
    <property type="entry name" value="Fe-S cluster assembly (FSCA) domain-like"/>
    <property type="match status" value="1"/>
</dbReference>
<evidence type="ECO:0000256" key="1">
    <source>
        <dbReference type="ARBA" id="ARBA00007352"/>
    </source>
</evidence>
<dbReference type="InterPro" id="IPR002744">
    <property type="entry name" value="MIP18-like"/>
</dbReference>
<comment type="similarity">
    <text evidence="2">In the C-terminal section; belongs to the Mrp/NBP35 ATP-binding proteins family.</text>
</comment>
<dbReference type="InterPro" id="IPR019591">
    <property type="entry name" value="Mrp/NBP35_ATP-bd"/>
</dbReference>
<evidence type="ECO:0000259" key="10">
    <source>
        <dbReference type="Pfam" id="PF01883"/>
    </source>
</evidence>
<evidence type="ECO:0000256" key="4">
    <source>
        <dbReference type="ARBA" id="ARBA00022741"/>
    </source>
</evidence>
<dbReference type="PANTHER" id="PTHR42961">
    <property type="entry name" value="IRON-SULFUR PROTEIN NUBPL"/>
    <property type="match status" value="1"/>
</dbReference>
<evidence type="ECO:0000256" key="5">
    <source>
        <dbReference type="ARBA" id="ARBA00022840"/>
    </source>
</evidence>
<sequence length="364" mass="38730">MSQISRSQVEAALAGYTDPYLESDLLSAGCVRDIRIDGGRVEVDIHLDYPSEFLKGGIAQMLQTALENIDGCSAAAVNIGWSVAENKSQNSVEAITQVKNIVAVASGKGGVGKSTTAVNLAIALAKDGAKVGLLDADIYGPSQGIMLGVEDGTRPETIDNKWFVPVEAHGLKSMSMAYLVTESTPMVWRGPMVAGALMQILTQTQWGELDYLIIDMPPGTGDIQLTLSQKFPVSGAVIVTTPQDIALADAKKGVEMFRKVNIPVLGMIENMSMHICSQCGHAEHIFGEDGAERLAETYNTTVLGSLPLSKYIREQSDAGTPVVAADDCSEVSMMYRHASRRLAVALARQAAAAQAMPSIEIADE</sequence>
<comment type="caution">
    <text evidence="11">The sequence shown here is derived from an EMBL/GenBank/DDBJ whole genome shotgun (WGS) entry which is preliminary data.</text>
</comment>
<dbReference type="InterPro" id="IPR000808">
    <property type="entry name" value="Mrp-like_CS"/>
</dbReference>
<keyword evidence="3 9" id="KW-0479">Metal-binding</keyword>
<comment type="similarity">
    <text evidence="8 9">Belongs to the Mrp/NBP35 ATP-binding proteins family.</text>
</comment>
<comment type="function">
    <text evidence="9">Binds and transfers iron-sulfur (Fe-S) clusters to target apoproteins. Can hydrolyze ATP.</text>
</comment>
<evidence type="ECO:0000313" key="12">
    <source>
        <dbReference type="Proteomes" id="UP001147830"/>
    </source>
</evidence>
<evidence type="ECO:0000256" key="2">
    <source>
        <dbReference type="ARBA" id="ARBA00008205"/>
    </source>
</evidence>
<dbReference type="Pfam" id="PF10609">
    <property type="entry name" value="ParA"/>
    <property type="match status" value="1"/>
</dbReference>
<gene>
    <name evidence="11" type="primary">apbC</name>
    <name evidence="11" type="ORF">NYR02_18080</name>
</gene>
<dbReference type="GO" id="GO:0046872">
    <property type="term" value="F:metal ion binding"/>
    <property type="evidence" value="ECO:0007669"/>
    <property type="project" value="UniProtKB-KW"/>
</dbReference>
<dbReference type="Proteomes" id="UP001147830">
    <property type="component" value="Unassembled WGS sequence"/>
</dbReference>
<dbReference type="PANTHER" id="PTHR42961:SF2">
    <property type="entry name" value="IRON-SULFUR PROTEIN NUBPL"/>
    <property type="match status" value="1"/>
</dbReference>
<dbReference type="FunFam" id="3.40.50.300:FF:000418">
    <property type="entry name" value="Iron-sulfur cluster carrier protein"/>
    <property type="match status" value="1"/>
</dbReference>
<evidence type="ECO:0000256" key="9">
    <source>
        <dbReference type="HAMAP-Rule" id="MF_02040"/>
    </source>
</evidence>
<keyword evidence="5 9" id="KW-0067">ATP-binding</keyword>
<dbReference type="GO" id="GO:0051539">
    <property type="term" value="F:4 iron, 4 sulfur cluster binding"/>
    <property type="evidence" value="ECO:0007669"/>
    <property type="project" value="TreeGrafter"/>
</dbReference>
<comment type="subunit">
    <text evidence="9">Homodimer.</text>
</comment>
<dbReference type="Gene3D" id="3.30.300.130">
    <property type="entry name" value="Fe-S cluster assembly (FSCA)"/>
    <property type="match status" value="1"/>
</dbReference>
<dbReference type="SUPFAM" id="SSF52540">
    <property type="entry name" value="P-loop containing nucleoside triphosphate hydrolases"/>
    <property type="match status" value="1"/>
</dbReference>
<keyword evidence="7 9" id="KW-0411">Iron-sulfur</keyword>